<keyword evidence="2" id="KW-1185">Reference proteome</keyword>
<dbReference type="EMBL" id="CM056812">
    <property type="protein sequence ID" value="KAJ8618408.1"/>
    <property type="molecule type" value="Genomic_DNA"/>
</dbReference>
<dbReference type="Proteomes" id="UP001234297">
    <property type="component" value="Chromosome 4"/>
</dbReference>
<name>A0ACC2KBI4_PERAE</name>
<gene>
    <name evidence="1" type="ORF">MRB53_014594</name>
</gene>
<evidence type="ECO:0000313" key="2">
    <source>
        <dbReference type="Proteomes" id="UP001234297"/>
    </source>
</evidence>
<reference evidence="1 2" key="1">
    <citation type="journal article" date="2022" name="Hortic Res">
        <title>A haplotype resolved chromosomal level avocado genome allows analysis of novel avocado genes.</title>
        <authorList>
            <person name="Nath O."/>
            <person name="Fletcher S.J."/>
            <person name="Hayward A."/>
            <person name="Shaw L.M."/>
            <person name="Masouleh A.K."/>
            <person name="Furtado A."/>
            <person name="Henry R.J."/>
            <person name="Mitter N."/>
        </authorList>
    </citation>
    <scope>NUCLEOTIDE SEQUENCE [LARGE SCALE GENOMIC DNA]</scope>
    <source>
        <strain evidence="2">cv. Hass</strain>
    </source>
</reference>
<comment type="caution">
    <text evidence="1">The sequence shown here is derived from an EMBL/GenBank/DDBJ whole genome shotgun (WGS) entry which is preliminary data.</text>
</comment>
<accession>A0ACC2KBI4</accession>
<sequence length="127" mass="14109">MQNLHPEPIFYHPSPPSRSSPSPSQTHHIWPLIHIPAQIPGLPDPPPIFIFPITQAQSSHPSSPFHLPPNLSLHPSLDLHLSPLNLPGYPSPSLSPFPLQTTITIFPPSHLPLATTHLRLHHHHVHT</sequence>
<proteinExistence type="predicted"/>
<protein>
    <submittedName>
        <fullName evidence="1">Uncharacterized protein</fullName>
    </submittedName>
</protein>
<organism evidence="1 2">
    <name type="scientific">Persea americana</name>
    <name type="common">Avocado</name>
    <dbReference type="NCBI Taxonomy" id="3435"/>
    <lineage>
        <taxon>Eukaryota</taxon>
        <taxon>Viridiplantae</taxon>
        <taxon>Streptophyta</taxon>
        <taxon>Embryophyta</taxon>
        <taxon>Tracheophyta</taxon>
        <taxon>Spermatophyta</taxon>
        <taxon>Magnoliopsida</taxon>
        <taxon>Magnoliidae</taxon>
        <taxon>Laurales</taxon>
        <taxon>Lauraceae</taxon>
        <taxon>Persea</taxon>
    </lineage>
</organism>
<evidence type="ECO:0000313" key="1">
    <source>
        <dbReference type="EMBL" id="KAJ8618408.1"/>
    </source>
</evidence>